<feature type="non-terminal residue" evidence="1">
    <location>
        <position position="1"/>
    </location>
</feature>
<sequence>PEISRPFGQFDGLPEVLELAKDDLKAAGMSETTFTKEWVAHWMLPSIMQGFEMLHRGVIPAKSTEARPLGLDRLMKALDIMPAWQEPLTDISYSPYTRVDVRRMHKIGVLDDEAVFTAYADVGFSPFAPGCVHETVSEAFACERCRHDSKVGHMLDFTILYNKEPPEVEKTVEDKERDRTKADILSGLADGLLVEGEATEALSALGYNGIDVAYYLSRVAFEQASDELTTSLRYLHDSYIKGVMTFAQITDEMGKLNLPDTMTS</sequence>
<dbReference type="AlphaFoldDB" id="X1S682"/>
<dbReference type="EMBL" id="BARW01024052">
    <property type="protein sequence ID" value="GAI88532.1"/>
    <property type="molecule type" value="Genomic_DNA"/>
</dbReference>
<comment type="caution">
    <text evidence="1">The sequence shown here is derived from an EMBL/GenBank/DDBJ whole genome shotgun (WGS) entry which is preliminary data.</text>
</comment>
<reference evidence="1" key="1">
    <citation type="journal article" date="2014" name="Front. Microbiol.">
        <title>High frequency of phylogenetically diverse reductive dehalogenase-homologous genes in deep subseafloor sedimentary metagenomes.</title>
        <authorList>
            <person name="Kawai M."/>
            <person name="Futagami T."/>
            <person name="Toyoda A."/>
            <person name="Takaki Y."/>
            <person name="Nishi S."/>
            <person name="Hori S."/>
            <person name="Arai W."/>
            <person name="Tsubouchi T."/>
            <person name="Morono Y."/>
            <person name="Uchiyama I."/>
            <person name="Ito T."/>
            <person name="Fujiyama A."/>
            <person name="Inagaki F."/>
            <person name="Takami H."/>
        </authorList>
    </citation>
    <scope>NUCLEOTIDE SEQUENCE</scope>
    <source>
        <strain evidence="1">Expedition CK06-06</strain>
    </source>
</reference>
<proteinExistence type="predicted"/>
<organism evidence="1">
    <name type="scientific">marine sediment metagenome</name>
    <dbReference type="NCBI Taxonomy" id="412755"/>
    <lineage>
        <taxon>unclassified sequences</taxon>
        <taxon>metagenomes</taxon>
        <taxon>ecological metagenomes</taxon>
    </lineage>
</organism>
<protein>
    <submittedName>
        <fullName evidence="1">Uncharacterized protein</fullName>
    </submittedName>
</protein>
<gene>
    <name evidence="1" type="ORF">S12H4_39739</name>
</gene>
<evidence type="ECO:0000313" key="1">
    <source>
        <dbReference type="EMBL" id="GAI88532.1"/>
    </source>
</evidence>
<feature type="non-terminal residue" evidence="1">
    <location>
        <position position="264"/>
    </location>
</feature>
<name>X1S682_9ZZZZ</name>
<accession>X1S682</accession>